<protein>
    <submittedName>
        <fullName evidence="1">Uncharacterized protein</fullName>
    </submittedName>
</protein>
<comment type="caution">
    <text evidence="1">The sequence shown here is derived from an EMBL/GenBank/DDBJ whole genome shotgun (WGS) entry which is preliminary data.</text>
</comment>
<name>A0A5R9C2U8_9LACT</name>
<dbReference type="AlphaFoldDB" id="A0A5R9C2U8"/>
<dbReference type="RefSeq" id="WP_138472035.1">
    <property type="nucleotide sequence ID" value="NZ_JABUYJ010000014.1"/>
</dbReference>
<evidence type="ECO:0000313" key="2">
    <source>
        <dbReference type="Proteomes" id="UP000307201"/>
    </source>
</evidence>
<gene>
    <name evidence="1" type="ORF">FEZ48_07820</name>
</gene>
<evidence type="ECO:0000313" key="1">
    <source>
        <dbReference type="EMBL" id="TLQ07027.1"/>
    </source>
</evidence>
<accession>A0A5R9C2U8</accession>
<dbReference type="EMBL" id="VBTE01000021">
    <property type="protein sequence ID" value="TLQ07027.1"/>
    <property type="molecule type" value="Genomic_DNA"/>
</dbReference>
<proteinExistence type="predicted"/>
<dbReference type="Proteomes" id="UP000307201">
    <property type="component" value="Unassembled WGS sequence"/>
</dbReference>
<reference evidence="1 2" key="1">
    <citation type="submission" date="2019-05" db="EMBL/GenBank/DDBJ databases">
        <title>The metagenome of a microbial culture collection derived from dairy environment covers the genomic content of the human microbiome.</title>
        <authorList>
            <person name="Roder T."/>
            <person name="Wuthrich D."/>
            <person name="Sattari Z."/>
            <person name="Von Ah U."/>
            <person name="Bar C."/>
            <person name="Ronchi F."/>
            <person name="Macpherson A.J."/>
            <person name="Ganal-Vonarburg S.C."/>
            <person name="Bruggmann R."/>
            <person name="Vergeres G."/>
        </authorList>
    </citation>
    <scope>NUCLEOTIDE SEQUENCE [LARGE SCALE GENOMIC DNA]</scope>
    <source>
        <strain evidence="1 2">FAM 24235</strain>
    </source>
</reference>
<organism evidence="1 2">
    <name type="scientific">Marinilactibacillus psychrotolerans</name>
    <dbReference type="NCBI Taxonomy" id="191770"/>
    <lineage>
        <taxon>Bacteria</taxon>
        <taxon>Bacillati</taxon>
        <taxon>Bacillota</taxon>
        <taxon>Bacilli</taxon>
        <taxon>Lactobacillales</taxon>
        <taxon>Carnobacteriaceae</taxon>
        <taxon>Marinilactibacillus</taxon>
    </lineage>
</organism>
<sequence>MKIQKTLQLRMTKENYKRLERQANFIGTTRNNIILLKLYIHRYVRLKEDEISIALQEIKKNEETDTDIIVSDFPEFHQRIFKDKSLYLYSINEYASALFHVVFPKEHNYWKESDEKSDKMNRVYNIEEDILNRFVDFSKETKISQKTLLNYAFMRDLHEQTTYNVSADKGSRKRKGLEFTIPSIQKLDEIDCREREHKINQLLAVIPTEI</sequence>